<dbReference type="InterPro" id="IPR035907">
    <property type="entry name" value="Hppk_sf"/>
</dbReference>
<comment type="pathway">
    <text evidence="1">Cofactor biosynthesis; tetrahydrofolate biosynthesis; 2-amino-4-hydroxy-6-hydroxymethyl-7,8-dihydropteridine diphosphate from 7,8-dihydroneopterin triphosphate: step 4/4.</text>
</comment>
<dbReference type="CDD" id="cd00483">
    <property type="entry name" value="HPPK"/>
    <property type="match status" value="1"/>
</dbReference>
<accession>A0A0L6CY67</accession>
<dbReference type="PANTHER" id="PTHR43071">
    <property type="entry name" value="2-AMINO-4-HYDROXY-6-HYDROXYMETHYLDIHYDROPTERIDINE PYROPHOSPHOKINASE"/>
    <property type="match status" value="1"/>
</dbReference>
<dbReference type="SUPFAM" id="SSF55083">
    <property type="entry name" value="6-hydroxymethyl-7,8-dihydropterin pyrophosphokinase, HPPK"/>
    <property type="match status" value="1"/>
</dbReference>
<dbReference type="Gene3D" id="3.30.70.560">
    <property type="entry name" value="7,8-Dihydro-6-hydroxymethylpterin-pyrophosphokinase HPPK"/>
    <property type="match status" value="1"/>
</dbReference>
<proteinExistence type="inferred from homology"/>
<evidence type="ECO:0000256" key="7">
    <source>
        <dbReference type="ARBA" id="ARBA00022777"/>
    </source>
</evidence>
<dbReference type="Proteomes" id="UP000037046">
    <property type="component" value="Unassembled WGS sequence"/>
</dbReference>
<dbReference type="OrthoDB" id="9808041at2"/>
<comment type="function">
    <text evidence="10">Catalyzes the transfer of pyrophosphate from adenosine triphosphate (ATP) to 6-hydroxymethyl-7,8-dihydropterin, an enzymatic step in folate biosynthesis pathway.</text>
</comment>
<keyword evidence="7" id="KW-0418">Kinase</keyword>
<evidence type="ECO:0000259" key="13">
    <source>
        <dbReference type="Pfam" id="PF01288"/>
    </source>
</evidence>
<name>A0A0L6CY67_9RHOB</name>
<dbReference type="NCBIfam" id="TIGR01498">
    <property type="entry name" value="folK"/>
    <property type="match status" value="1"/>
</dbReference>
<dbReference type="RefSeq" id="WP_050661672.1">
    <property type="nucleotide sequence ID" value="NZ_LGVV01000006.1"/>
</dbReference>
<dbReference type="PANTHER" id="PTHR43071:SF1">
    <property type="entry name" value="2-AMINO-4-HYDROXY-6-HYDROXYMETHYLDIHYDROPTERIDINE PYROPHOSPHOKINASE"/>
    <property type="match status" value="1"/>
</dbReference>
<dbReference type="UniPathway" id="UPA00077">
    <property type="reaction ID" value="UER00155"/>
</dbReference>
<dbReference type="STRING" id="74031.SAMN04488077_12254"/>
<keyword evidence="5" id="KW-0808">Transferase</keyword>
<evidence type="ECO:0000256" key="1">
    <source>
        <dbReference type="ARBA" id="ARBA00005051"/>
    </source>
</evidence>
<keyword evidence="6" id="KW-0547">Nucleotide-binding</keyword>
<keyword evidence="15" id="KW-1185">Reference proteome</keyword>
<evidence type="ECO:0000256" key="3">
    <source>
        <dbReference type="ARBA" id="ARBA00013253"/>
    </source>
</evidence>
<keyword evidence="9" id="KW-0289">Folate biosynthesis</keyword>
<comment type="similarity">
    <text evidence="2">Belongs to the HPPK family.</text>
</comment>
<dbReference type="GO" id="GO:0016301">
    <property type="term" value="F:kinase activity"/>
    <property type="evidence" value="ECO:0007669"/>
    <property type="project" value="UniProtKB-KW"/>
</dbReference>
<sequence length="188" mass="20148">MTSDQLCLIAIGGNMPSWAGSPDRTVDAALQHLERAGAQVAAASRLYRTPAFPAGSGPDFVNAAAALRMPGAPEAVLGVLHAVEAAFGRERVARWGQRTLDLDLIGVDDLVLPDLAGFETWRALDAQAQQQRAPDCLILPHPRAHERAFVLVPLADVAPDWVHPVFGQTVRAMLEALPQDARDEVVPL</sequence>
<protein>
    <recommendedName>
        <fullName evidence="4">2-amino-4-hydroxy-6-hydroxymethyldihydropteridine pyrophosphokinase</fullName>
        <ecNumber evidence="3">2.7.6.3</ecNumber>
    </recommendedName>
    <alternativeName>
        <fullName evidence="11">6-hydroxymethyl-7,8-dihydropterin pyrophosphokinase</fullName>
    </alternativeName>
    <alternativeName>
        <fullName evidence="12">7,8-dihydro-6-hydroxymethylpterin-pyrophosphokinase</fullName>
    </alternativeName>
</protein>
<dbReference type="AlphaFoldDB" id="A0A0L6CY67"/>
<evidence type="ECO:0000313" key="15">
    <source>
        <dbReference type="Proteomes" id="UP000037046"/>
    </source>
</evidence>
<comment type="caution">
    <text evidence="14">The sequence shown here is derived from an EMBL/GenBank/DDBJ whole genome shotgun (WGS) entry which is preliminary data.</text>
</comment>
<dbReference type="GO" id="GO:0003848">
    <property type="term" value="F:2-amino-4-hydroxy-6-hydroxymethyldihydropteridine diphosphokinase activity"/>
    <property type="evidence" value="ECO:0007669"/>
    <property type="project" value="UniProtKB-EC"/>
</dbReference>
<dbReference type="Pfam" id="PF01288">
    <property type="entry name" value="HPPK"/>
    <property type="match status" value="1"/>
</dbReference>
<dbReference type="EMBL" id="LGVV01000006">
    <property type="protein sequence ID" value="KNX42661.1"/>
    <property type="molecule type" value="Genomic_DNA"/>
</dbReference>
<keyword evidence="8" id="KW-0067">ATP-binding</keyword>
<dbReference type="PATRIC" id="fig|74031.6.peg.748"/>
<evidence type="ECO:0000256" key="9">
    <source>
        <dbReference type="ARBA" id="ARBA00022909"/>
    </source>
</evidence>
<evidence type="ECO:0000256" key="11">
    <source>
        <dbReference type="ARBA" id="ARBA00029766"/>
    </source>
</evidence>
<feature type="domain" description="7,8-dihydro-6-hydroxymethylpterin-pyrophosphokinase" evidence="13">
    <location>
        <begin position="9"/>
        <end position="159"/>
    </location>
</feature>
<evidence type="ECO:0000256" key="2">
    <source>
        <dbReference type="ARBA" id="ARBA00005810"/>
    </source>
</evidence>
<dbReference type="EC" id="2.7.6.3" evidence="3"/>
<dbReference type="GO" id="GO:0005524">
    <property type="term" value="F:ATP binding"/>
    <property type="evidence" value="ECO:0007669"/>
    <property type="project" value="UniProtKB-KW"/>
</dbReference>
<evidence type="ECO:0000256" key="4">
    <source>
        <dbReference type="ARBA" id="ARBA00016218"/>
    </source>
</evidence>
<reference evidence="15" key="1">
    <citation type="submission" date="2015-07" db="EMBL/GenBank/DDBJ databases">
        <title>Draft Genome Sequence of Roseovarius tolerans EL-164, a producer of N-Acylated Alanine Methyl Esters (NAMEs).</title>
        <authorList>
            <person name="Voget S."/>
            <person name="Bruns H."/>
            <person name="Wagner-Doebler I."/>
            <person name="Schulz S."/>
            <person name="Daniel R."/>
        </authorList>
    </citation>
    <scope>NUCLEOTIDE SEQUENCE [LARGE SCALE GENOMIC DNA]</scope>
    <source>
        <strain evidence="15">EL-164</strain>
    </source>
</reference>
<evidence type="ECO:0000256" key="5">
    <source>
        <dbReference type="ARBA" id="ARBA00022679"/>
    </source>
</evidence>
<dbReference type="GO" id="GO:0046654">
    <property type="term" value="P:tetrahydrofolate biosynthetic process"/>
    <property type="evidence" value="ECO:0007669"/>
    <property type="project" value="UniProtKB-UniPathway"/>
</dbReference>
<evidence type="ECO:0000256" key="6">
    <source>
        <dbReference type="ARBA" id="ARBA00022741"/>
    </source>
</evidence>
<evidence type="ECO:0000256" key="12">
    <source>
        <dbReference type="ARBA" id="ARBA00033413"/>
    </source>
</evidence>
<dbReference type="GO" id="GO:0046656">
    <property type="term" value="P:folic acid biosynthetic process"/>
    <property type="evidence" value="ECO:0007669"/>
    <property type="project" value="UniProtKB-KW"/>
</dbReference>
<gene>
    <name evidence="14" type="primary">sulD</name>
    <name evidence="14" type="ORF">ROTO_07290</name>
</gene>
<organism evidence="14 15">
    <name type="scientific">Roseovarius tolerans</name>
    <dbReference type="NCBI Taxonomy" id="74031"/>
    <lineage>
        <taxon>Bacteria</taxon>
        <taxon>Pseudomonadati</taxon>
        <taxon>Pseudomonadota</taxon>
        <taxon>Alphaproteobacteria</taxon>
        <taxon>Rhodobacterales</taxon>
        <taxon>Roseobacteraceae</taxon>
        <taxon>Roseovarius</taxon>
    </lineage>
</organism>
<evidence type="ECO:0000313" key="14">
    <source>
        <dbReference type="EMBL" id="KNX42661.1"/>
    </source>
</evidence>
<dbReference type="InterPro" id="IPR000550">
    <property type="entry name" value="Hppk"/>
</dbReference>
<evidence type="ECO:0000256" key="8">
    <source>
        <dbReference type="ARBA" id="ARBA00022840"/>
    </source>
</evidence>
<evidence type="ECO:0000256" key="10">
    <source>
        <dbReference type="ARBA" id="ARBA00029409"/>
    </source>
</evidence>